<dbReference type="OrthoDB" id="8683087at2"/>
<dbReference type="Pfam" id="PF11162">
    <property type="entry name" value="DUF2946"/>
    <property type="match status" value="1"/>
</dbReference>
<keyword evidence="1" id="KW-0472">Membrane</keyword>
<gene>
    <name evidence="2" type="ORF">FSO04_31095</name>
</gene>
<feature type="transmembrane region" description="Helical" evidence="1">
    <location>
        <begin position="12"/>
        <end position="32"/>
    </location>
</feature>
<protein>
    <submittedName>
        <fullName evidence="2">DUF2946 domain-containing protein</fullName>
    </submittedName>
</protein>
<dbReference type="AlphaFoldDB" id="A0A6N6W8I4"/>
<name>A0A6N6W8I4_9BURK</name>
<organism evidence="2 3">
    <name type="scientific">Paraburkholderia madseniana</name>
    <dbReference type="NCBI Taxonomy" id="2599607"/>
    <lineage>
        <taxon>Bacteria</taxon>
        <taxon>Pseudomonadati</taxon>
        <taxon>Pseudomonadota</taxon>
        <taxon>Betaproteobacteria</taxon>
        <taxon>Burkholderiales</taxon>
        <taxon>Burkholderiaceae</taxon>
        <taxon>Paraburkholderia</taxon>
    </lineage>
</organism>
<evidence type="ECO:0000256" key="1">
    <source>
        <dbReference type="SAM" id="Phobius"/>
    </source>
</evidence>
<proteinExistence type="predicted"/>
<keyword evidence="1" id="KW-0812">Transmembrane</keyword>
<dbReference type="EMBL" id="VOSW01000072">
    <property type="protein sequence ID" value="KAE8756074.1"/>
    <property type="molecule type" value="Genomic_DNA"/>
</dbReference>
<keyword evidence="1" id="KW-1133">Transmembrane helix</keyword>
<reference evidence="2 3" key="1">
    <citation type="journal article" date="2020" name="Int. J. Syst. Evol. Microbiol.">
        <title>Paraburkholderia madseniana sp. nov., a phenolic acid-degrading bacterium isolated from acidic forest soil.</title>
        <authorList>
            <person name="Wilhelm R.C."/>
            <person name="Murphy S.J.L."/>
            <person name="Feriancek N.M."/>
            <person name="Karasz D.C."/>
            <person name="DeRito C.M."/>
            <person name="Newman J.D."/>
            <person name="Buckley D.H."/>
        </authorList>
    </citation>
    <scope>NUCLEOTIDE SEQUENCE [LARGE SCALE GENOMIC DNA]</scope>
    <source>
        <strain evidence="2 3">RP11</strain>
    </source>
</reference>
<dbReference type="Proteomes" id="UP000463700">
    <property type="component" value="Unassembled WGS sequence"/>
</dbReference>
<comment type="caution">
    <text evidence="2">The sequence shown here is derived from an EMBL/GenBank/DDBJ whole genome shotgun (WGS) entry which is preliminary data.</text>
</comment>
<dbReference type="InterPro" id="IPR021333">
    <property type="entry name" value="DUF2946"/>
</dbReference>
<dbReference type="RefSeq" id="WP_154565439.1">
    <property type="nucleotide sequence ID" value="NZ_JAQQFQ010000093.1"/>
</dbReference>
<evidence type="ECO:0000313" key="2">
    <source>
        <dbReference type="EMBL" id="KAE8756074.1"/>
    </source>
</evidence>
<sequence>MKLGVHKHSVAWLGLIAMWLVVFAPLVSQLLVASRADEPVSAICSAVDSDAPAAHHASPDKTAACGYCDFLAHHVAAPSVPPAGLVATLSLADAQVSAPPPFVPHSAAFPSGRPRDPPVLS</sequence>
<accession>A0A6N6W8I4</accession>
<evidence type="ECO:0000313" key="3">
    <source>
        <dbReference type="Proteomes" id="UP000463700"/>
    </source>
</evidence>